<comment type="caution">
    <text evidence="2">The sequence shown here is derived from an EMBL/GenBank/DDBJ whole genome shotgun (WGS) entry which is preliminary data.</text>
</comment>
<name>A0A9P8CL89_9HYPO</name>
<evidence type="ECO:0000256" key="1">
    <source>
        <dbReference type="SAM" id="MobiDB-lite"/>
    </source>
</evidence>
<reference evidence="2" key="1">
    <citation type="journal article" date="2021" name="IMA Fungus">
        <title>Genomic characterization of three marine fungi, including Emericellopsis atlantica sp. nov. with signatures of a generalist lifestyle and marine biomass degradation.</title>
        <authorList>
            <person name="Hagestad O.C."/>
            <person name="Hou L."/>
            <person name="Andersen J.H."/>
            <person name="Hansen E.H."/>
            <person name="Altermark B."/>
            <person name="Li C."/>
            <person name="Kuhnert E."/>
            <person name="Cox R.J."/>
            <person name="Crous P.W."/>
            <person name="Spatafora J.W."/>
            <person name="Lail K."/>
            <person name="Amirebrahimi M."/>
            <person name="Lipzen A."/>
            <person name="Pangilinan J."/>
            <person name="Andreopoulos W."/>
            <person name="Hayes R.D."/>
            <person name="Ng V."/>
            <person name="Grigoriev I.V."/>
            <person name="Jackson S.A."/>
            <person name="Sutton T.D.S."/>
            <person name="Dobson A.D.W."/>
            <person name="Rama T."/>
        </authorList>
    </citation>
    <scope>NUCLEOTIDE SEQUENCE</scope>
    <source>
        <strain evidence="2">TS7</strain>
    </source>
</reference>
<accession>A0A9P8CL89</accession>
<feature type="compositionally biased region" description="Polar residues" evidence="1">
    <location>
        <begin position="608"/>
        <end position="623"/>
    </location>
</feature>
<sequence length="690" mass="77522">MKRSINIPPKPQRPAKAARVVDKPRATVRTTESVRQQARAHLLAIARLPVDLLQTEWRSGQNRPLDHAHVQDLYKAFEKGGVARDSVENHLFVACSHETARKLQQASSAAGSNDLSADQTTQDTIPCFTYPRQEHVKVELELMAGQHRVAALRKFVREKHLDSSELWWTCELYNKDTLPAMLNTKLRANRRELSLPDSHGQIWAQLVATSKKDPLLFNGRKEDVEARILDVLQLSGNPRFPASRLITLWQNERWKPVITRICQTAVGRDLFNISVWEWLASRRIDNARADGVVLVRRARVCPRDTAVTACRRGKAPPWNRLGPPGGKKQAAGEGKRRSDFLRELSEEQYAALYRSLQENRAIVFPNIRRVLQISKEDGGILRQVLGHVILWLNPEATALSDSRRINKPLLREDIKPALARLRPLEREEISATDASDLSDSADTRRSKHTDTLSIDLERQVLALARTRIHELKEPSAQATLVPFPDAEALASPSYADRFRQPFWSALLSLVREFTRSNVRPDWTLAIAQRHEPLEWAASHRAYVNTEITTPATLTTEQRTPSPPGPDASLVQDASRGTSPGAYETARTQRTVAPRRLSLSKGTSAGVILTSSQSSQQDNEQYTARTCRAASIKEGREEVRTERSPMVPESSRQPNPPPRLARPSLTARIPLPSASRPTPAWKSGMKASSRR</sequence>
<feature type="region of interest" description="Disordered" evidence="1">
    <location>
        <begin position="314"/>
        <end position="335"/>
    </location>
</feature>
<evidence type="ECO:0000313" key="3">
    <source>
        <dbReference type="Proteomes" id="UP000887229"/>
    </source>
</evidence>
<feature type="region of interest" description="Disordered" evidence="1">
    <location>
        <begin position="549"/>
        <end position="690"/>
    </location>
</feature>
<protein>
    <submittedName>
        <fullName evidence="2">Uncharacterized protein</fullName>
    </submittedName>
</protein>
<proteinExistence type="predicted"/>
<dbReference type="RefSeq" id="XP_046113300.1">
    <property type="nucleotide sequence ID" value="XM_046262574.1"/>
</dbReference>
<keyword evidence="3" id="KW-1185">Reference proteome</keyword>
<dbReference type="Proteomes" id="UP000887229">
    <property type="component" value="Unassembled WGS sequence"/>
</dbReference>
<dbReference type="AlphaFoldDB" id="A0A9P8CL89"/>
<dbReference type="OrthoDB" id="5152434at2759"/>
<dbReference type="GeneID" id="70293477"/>
<evidence type="ECO:0000313" key="2">
    <source>
        <dbReference type="EMBL" id="KAG9249376.1"/>
    </source>
</evidence>
<feature type="compositionally biased region" description="Basic and acidic residues" evidence="1">
    <location>
        <begin position="630"/>
        <end position="642"/>
    </location>
</feature>
<dbReference type="EMBL" id="MU251321">
    <property type="protein sequence ID" value="KAG9249376.1"/>
    <property type="molecule type" value="Genomic_DNA"/>
</dbReference>
<organism evidence="2 3">
    <name type="scientific">Emericellopsis atlantica</name>
    <dbReference type="NCBI Taxonomy" id="2614577"/>
    <lineage>
        <taxon>Eukaryota</taxon>
        <taxon>Fungi</taxon>
        <taxon>Dikarya</taxon>
        <taxon>Ascomycota</taxon>
        <taxon>Pezizomycotina</taxon>
        <taxon>Sordariomycetes</taxon>
        <taxon>Hypocreomycetidae</taxon>
        <taxon>Hypocreales</taxon>
        <taxon>Bionectriaceae</taxon>
        <taxon>Emericellopsis</taxon>
    </lineage>
</organism>
<gene>
    <name evidence="2" type="ORF">F5Z01DRAFT_641249</name>
</gene>